<protein>
    <submittedName>
        <fullName evidence="1">Uncharacterized protein</fullName>
    </submittedName>
</protein>
<evidence type="ECO:0000313" key="2">
    <source>
        <dbReference type="Proteomes" id="UP001493487"/>
    </source>
</evidence>
<dbReference type="Proteomes" id="UP001493487">
    <property type="component" value="Unassembled WGS sequence"/>
</dbReference>
<reference evidence="1 2" key="1">
    <citation type="journal article" date="2023" name="Genome Announc.">
        <title>Pan-Genome Analyses of the Genus Cohnella and Proposal of the Novel Species Cohnella silvisoli sp. nov., Isolated from Forest Soil.</title>
        <authorList>
            <person name="Wang C."/>
            <person name="Mao L."/>
            <person name="Bao G."/>
            <person name="Zhu H."/>
        </authorList>
    </citation>
    <scope>NUCLEOTIDE SEQUENCE [LARGE SCALE GENOMIC DNA]</scope>
    <source>
        <strain evidence="1 2">NL03-T5-1</strain>
    </source>
</reference>
<accession>A0ABV1L491</accession>
<dbReference type="RefSeq" id="WP_232189597.1">
    <property type="nucleotide sequence ID" value="NZ_JAIOAP010000021.1"/>
</dbReference>
<organism evidence="1 2">
    <name type="scientific">Cohnella silvisoli</name>
    <dbReference type="NCBI Taxonomy" id="2873699"/>
    <lineage>
        <taxon>Bacteria</taxon>
        <taxon>Bacillati</taxon>
        <taxon>Bacillota</taxon>
        <taxon>Bacilli</taxon>
        <taxon>Bacillales</taxon>
        <taxon>Paenibacillaceae</taxon>
        <taxon>Cohnella</taxon>
    </lineage>
</organism>
<name>A0ABV1L491_9BACL</name>
<comment type="caution">
    <text evidence="1">The sequence shown here is derived from an EMBL/GenBank/DDBJ whole genome shotgun (WGS) entry which is preliminary data.</text>
</comment>
<sequence>MIPKTVIPEKEYENAFRQYVLGLAGKWLGLDTDLSQTSLVLQKIEEVSKENYRANYLNYLLPLVDSKYSEVVSSGTIVSMHKVLYSLRMNDLAYNDFMLNRFCDILLKDVDRKGLFATPLPEDYKDLQKLLWNFVQTFRKKAATEYFQHEEVI</sequence>
<gene>
    <name evidence="1" type="ORF">QJS35_29975</name>
</gene>
<dbReference type="EMBL" id="JASKHM010000023">
    <property type="protein sequence ID" value="MEQ4486611.1"/>
    <property type="molecule type" value="Genomic_DNA"/>
</dbReference>
<keyword evidence="2" id="KW-1185">Reference proteome</keyword>
<evidence type="ECO:0000313" key="1">
    <source>
        <dbReference type="EMBL" id="MEQ4486611.1"/>
    </source>
</evidence>
<proteinExistence type="predicted"/>